<proteinExistence type="predicted"/>
<feature type="transmembrane region" description="Helical" evidence="1">
    <location>
        <begin position="12"/>
        <end position="32"/>
    </location>
</feature>
<dbReference type="AlphaFoldDB" id="A0A7G5N1D4"/>
<keyword evidence="1" id="KW-0812">Transmembrane</keyword>
<evidence type="ECO:0000313" key="3">
    <source>
        <dbReference type="Proteomes" id="UP000515789"/>
    </source>
</evidence>
<reference evidence="2 3" key="1">
    <citation type="submission" date="2019-04" db="EMBL/GenBank/DDBJ databases">
        <authorList>
            <person name="Schori C."/>
            <person name="Ahrens C."/>
        </authorList>
    </citation>
    <scope>NUCLEOTIDE SEQUENCE [LARGE SCALE GENOMIC DNA]</scope>
    <source>
        <strain evidence="2 3">DSM 2950</strain>
    </source>
</reference>
<dbReference type="Proteomes" id="UP000515789">
    <property type="component" value="Chromosome"/>
</dbReference>
<sequence>MNNFRITRREILMSIPMVAILFLVGMWISGIIESHIDDKNAEYYSAVQITEPDIFQFNMQTNVGNAFVYGVLEAVDTVSYPDIQGEFMSLRKVTERYTMHTRVVTTTDSKGRSHTRTEVYYSWDYVGEEEKHSEKLQFMGSEFDFSKFNIPTQDYIDTVYESHTVRYKFYGSATKYTGTVYTELRNGTISESSKFYESMNIDETIKQCTSNAWIYVFWIFWVIFMVAAVVGFYAIDNKWLE</sequence>
<organism evidence="2 3">
    <name type="scientific">Blautia producta</name>
    <dbReference type="NCBI Taxonomy" id="33035"/>
    <lineage>
        <taxon>Bacteria</taxon>
        <taxon>Bacillati</taxon>
        <taxon>Bacillota</taxon>
        <taxon>Clostridia</taxon>
        <taxon>Lachnospirales</taxon>
        <taxon>Lachnospiraceae</taxon>
        <taxon>Blautia</taxon>
    </lineage>
</organism>
<feature type="transmembrane region" description="Helical" evidence="1">
    <location>
        <begin position="212"/>
        <end position="235"/>
    </location>
</feature>
<dbReference type="EMBL" id="CP039126">
    <property type="protein sequence ID" value="QMW80677.1"/>
    <property type="molecule type" value="Genomic_DNA"/>
</dbReference>
<accession>A0A7G5N1D4</accession>
<keyword evidence="1" id="KW-0472">Membrane</keyword>
<gene>
    <name evidence="2" type="ORF">E5259_25570</name>
</gene>
<protein>
    <submittedName>
        <fullName evidence="2">Uncharacterized protein</fullName>
    </submittedName>
</protein>
<evidence type="ECO:0000313" key="2">
    <source>
        <dbReference type="EMBL" id="QMW80677.1"/>
    </source>
</evidence>
<evidence type="ECO:0000256" key="1">
    <source>
        <dbReference type="SAM" id="Phobius"/>
    </source>
</evidence>
<name>A0A7G5N1D4_9FIRM</name>
<keyword evidence="1" id="KW-1133">Transmembrane helix</keyword>